<proteinExistence type="predicted"/>
<protein>
    <recommendedName>
        <fullName evidence="1">NAD-dependent epimerase/dehydratase domain-containing protein</fullName>
    </recommendedName>
</protein>
<dbReference type="InterPro" id="IPR001509">
    <property type="entry name" value="Epimerase_deHydtase"/>
</dbReference>
<dbReference type="Pfam" id="PF01370">
    <property type="entry name" value="Epimerase"/>
    <property type="match status" value="1"/>
</dbReference>
<dbReference type="PANTHER" id="PTHR43245">
    <property type="entry name" value="BIFUNCTIONAL POLYMYXIN RESISTANCE PROTEIN ARNA"/>
    <property type="match status" value="1"/>
</dbReference>
<gene>
    <name evidence="2" type="ORF">METZ01_LOCUS199574</name>
</gene>
<dbReference type="AlphaFoldDB" id="A0A382E7U3"/>
<sequence>MADISSKLEGKVVSITGASGYIGSALTQELEKYPLKIIRISRKQLTPEDGVEDWVLDLNKKSSWMKIVSKSDIIFHLSGNTSIYDAEKDPKESLISTLFPIIQLINASKKLSRIPRVIFSSTATVYGLTEVLPVLETKQPNPITTYDLHKFFAEQQLLMASNSNIIDAISLRLANVYGPSPTESLAQDRGILSKITKRRFALKNLQIYGNGEYLRDYIYIDDVVNAFLHASVMDYGILLNKNQISLNVASGKGTSVKEVFDLISHEVEKITGIRGDIENVAWPEEVNEIEKRNYIASIELIKSLTGWKPSVSLEEGIQLLVKHHSKEGIGNEVS</sequence>
<accession>A0A382E7U3</accession>
<name>A0A382E7U3_9ZZZZ</name>
<dbReference type="SUPFAM" id="SSF51735">
    <property type="entry name" value="NAD(P)-binding Rossmann-fold domains"/>
    <property type="match status" value="1"/>
</dbReference>
<feature type="domain" description="NAD-dependent epimerase/dehydratase" evidence="1">
    <location>
        <begin position="14"/>
        <end position="230"/>
    </location>
</feature>
<dbReference type="EMBL" id="UINC01043127">
    <property type="protein sequence ID" value="SVB46720.1"/>
    <property type="molecule type" value="Genomic_DNA"/>
</dbReference>
<organism evidence="2">
    <name type="scientific">marine metagenome</name>
    <dbReference type="NCBI Taxonomy" id="408172"/>
    <lineage>
        <taxon>unclassified sequences</taxon>
        <taxon>metagenomes</taxon>
        <taxon>ecological metagenomes</taxon>
    </lineage>
</organism>
<reference evidence="2" key="1">
    <citation type="submission" date="2018-05" db="EMBL/GenBank/DDBJ databases">
        <authorList>
            <person name="Lanie J.A."/>
            <person name="Ng W.-L."/>
            <person name="Kazmierczak K.M."/>
            <person name="Andrzejewski T.M."/>
            <person name="Davidsen T.M."/>
            <person name="Wayne K.J."/>
            <person name="Tettelin H."/>
            <person name="Glass J.I."/>
            <person name="Rusch D."/>
            <person name="Podicherti R."/>
            <person name="Tsui H.-C.T."/>
            <person name="Winkler M.E."/>
        </authorList>
    </citation>
    <scope>NUCLEOTIDE SEQUENCE</scope>
</reference>
<dbReference type="InterPro" id="IPR036291">
    <property type="entry name" value="NAD(P)-bd_dom_sf"/>
</dbReference>
<dbReference type="InterPro" id="IPR050177">
    <property type="entry name" value="Lipid_A_modif_metabolic_enz"/>
</dbReference>
<dbReference type="Gene3D" id="3.90.25.10">
    <property type="entry name" value="UDP-galactose 4-epimerase, domain 1"/>
    <property type="match status" value="1"/>
</dbReference>
<evidence type="ECO:0000259" key="1">
    <source>
        <dbReference type="Pfam" id="PF01370"/>
    </source>
</evidence>
<dbReference type="Gene3D" id="3.40.50.720">
    <property type="entry name" value="NAD(P)-binding Rossmann-like Domain"/>
    <property type="match status" value="1"/>
</dbReference>
<evidence type="ECO:0000313" key="2">
    <source>
        <dbReference type="EMBL" id="SVB46720.1"/>
    </source>
</evidence>
<dbReference type="PANTHER" id="PTHR43245:SF13">
    <property type="entry name" value="UDP-D-APIOSE_UDP-D-XYLOSE SYNTHASE 2"/>
    <property type="match status" value="1"/>
</dbReference>